<dbReference type="InterPro" id="IPR007955">
    <property type="entry name" value="Bystin"/>
</dbReference>
<proteinExistence type="inferred from homology"/>
<reference evidence="3" key="1">
    <citation type="submission" date="2020-11" db="EMBL/GenBank/DDBJ databases">
        <authorList>
            <consortium name="DOE Joint Genome Institute"/>
            <person name="Ahrendt S."/>
            <person name="Riley R."/>
            <person name="Andreopoulos W."/>
            <person name="Labutti K."/>
            <person name="Pangilinan J."/>
            <person name="Ruiz-Duenas F.J."/>
            <person name="Barrasa J.M."/>
            <person name="Sanchez-Garcia M."/>
            <person name="Camarero S."/>
            <person name="Miyauchi S."/>
            <person name="Serrano A."/>
            <person name="Linde D."/>
            <person name="Babiker R."/>
            <person name="Drula E."/>
            <person name="Ayuso-Fernandez I."/>
            <person name="Pacheco R."/>
            <person name="Padilla G."/>
            <person name="Ferreira P."/>
            <person name="Barriuso J."/>
            <person name="Kellner H."/>
            <person name="Castanera R."/>
            <person name="Alfaro M."/>
            <person name="Ramirez L."/>
            <person name="Pisabarro A.G."/>
            <person name="Kuo A."/>
            <person name="Tritt A."/>
            <person name="Lipzen A."/>
            <person name="He G."/>
            <person name="Yan M."/>
            <person name="Ng V."/>
            <person name="Cullen D."/>
            <person name="Martin F."/>
            <person name="Rosso M.-N."/>
            <person name="Henrissat B."/>
            <person name="Hibbett D."/>
            <person name="Martinez A.T."/>
            <person name="Grigoriev I.V."/>
        </authorList>
    </citation>
    <scope>NUCLEOTIDE SEQUENCE</scope>
    <source>
        <strain evidence="3">CBS 247.69</strain>
    </source>
</reference>
<comment type="caution">
    <text evidence="3">The sequence shown here is derived from an EMBL/GenBank/DDBJ whole genome shotgun (WGS) entry which is preliminary data.</text>
</comment>
<evidence type="ECO:0000313" key="3">
    <source>
        <dbReference type="EMBL" id="KAF9468840.1"/>
    </source>
</evidence>
<feature type="region of interest" description="Disordered" evidence="2">
    <location>
        <begin position="1"/>
        <end position="62"/>
    </location>
</feature>
<organism evidence="3 4">
    <name type="scientific">Collybia nuda</name>
    <dbReference type="NCBI Taxonomy" id="64659"/>
    <lineage>
        <taxon>Eukaryota</taxon>
        <taxon>Fungi</taxon>
        <taxon>Dikarya</taxon>
        <taxon>Basidiomycota</taxon>
        <taxon>Agaricomycotina</taxon>
        <taxon>Agaricomycetes</taxon>
        <taxon>Agaricomycetidae</taxon>
        <taxon>Agaricales</taxon>
        <taxon>Tricholomatineae</taxon>
        <taxon>Clitocybaceae</taxon>
        <taxon>Collybia</taxon>
    </lineage>
</organism>
<protein>
    <submittedName>
        <fullName evidence="3">Bystin-domain-containing protein</fullName>
    </submittedName>
</protein>
<dbReference type="PANTHER" id="PTHR12821:SF0">
    <property type="entry name" value="BYSTIN"/>
    <property type="match status" value="1"/>
</dbReference>
<evidence type="ECO:0000256" key="1">
    <source>
        <dbReference type="ARBA" id="ARBA00007114"/>
    </source>
</evidence>
<name>A0A9P5YHP8_9AGAR</name>
<accession>A0A9P5YHP8</accession>
<comment type="similarity">
    <text evidence="1">Belongs to the bystin family.</text>
</comment>
<dbReference type="OrthoDB" id="2192561at2759"/>
<dbReference type="GO" id="GO:0005730">
    <property type="term" value="C:nucleolus"/>
    <property type="evidence" value="ECO:0007669"/>
    <property type="project" value="TreeGrafter"/>
</dbReference>
<dbReference type="Pfam" id="PF05291">
    <property type="entry name" value="Bystin"/>
    <property type="match status" value="1"/>
</dbReference>
<dbReference type="Proteomes" id="UP000807353">
    <property type="component" value="Unassembled WGS sequence"/>
</dbReference>
<evidence type="ECO:0000256" key="2">
    <source>
        <dbReference type="SAM" id="MobiDB-lite"/>
    </source>
</evidence>
<dbReference type="AlphaFoldDB" id="A0A9P5YHP8"/>
<dbReference type="EMBL" id="MU150231">
    <property type="protein sequence ID" value="KAF9468840.1"/>
    <property type="molecule type" value="Genomic_DNA"/>
</dbReference>
<dbReference type="GO" id="GO:0005737">
    <property type="term" value="C:cytoplasm"/>
    <property type="evidence" value="ECO:0007669"/>
    <property type="project" value="TreeGrafter"/>
</dbReference>
<sequence>MPRANKGAGKSRHDPLLVQLDEDEVAAKYGRISEPGKRKKSRRSQSNDEENGEAVLDPRTSRRIFELARDQQDELAMPDDQDDDIQDDKASFLLRPRAMDEDEDEDDVVDLDGPEDAEEVEEIFEIDAADMETLDALMPANSTERRTLADIIFAKLDSVETGNTAVIRKVQQDLEKPDPALGLDPKVVEAYTKLGIFLHKYKSGSLPKVFKVIPSLPQWARMLALTHPENWSPHACRAATRIFISNMKPPQAQLFLSVVLLDAIREDIQINKKLNPQYYESLKRALYKPGAFFKGIIFPMLDQGCSLKEAAIVASILARTKVPVLHASAALLRIAEMDYTGPNSLFIRVLLDKKLELPYKVVDAIVFHFIRLSNSYKAKTRGDTDKLPVLWHQSLLVFAQRYSSDLTPDQKDALLDVIRATPHVQISSEIRRELVNAVARGAPRVDQDVEMS</sequence>
<dbReference type="GO" id="GO:0006364">
    <property type="term" value="P:rRNA processing"/>
    <property type="evidence" value="ECO:0007669"/>
    <property type="project" value="TreeGrafter"/>
</dbReference>
<dbReference type="PANTHER" id="PTHR12821">
    <property type="entry name" value="BYSTIN"/>
    <property type="match status" value="1"/>
</dbReference>
<evidence type="ECO:0000313" key="4">
    <source>
        <dbReference type="Proteomes" id="UP000807353"/>
    </source>
</evidence>
<keyword evidence="4" id="KW-1185">Reference proteome</keyword>
<gene>
    <name evidence="3" type="ORF">BDZ94DRAFT_1244707</name>
</gene>
<dbReference type="GO" id="GO:0030688">
    <property type="term" value="C:preribosome, small subunit precursor"/>
    <property type="evidence" value="ECO:0007669"/>
    <property type="project" value="TreeGrafter"/>
</dbReference>
<dbReference type="GO" id="GO:0030515">
    <property type="term" value="F:snoRNA binding"/>
    <property type="evidence" value="ECO:0007669"/>
    <property type="project" value="TreeGrafter"/>
</dbReference>